<dbReference type="InterPro" id="IPR009057">
    <property type="entry name" value="Homeodomain-like_sf"/>
</dbReference>
<dbReference type="FunFam" id="1.10.10.60:FF:000081">
    <property type="entry name" value="Empty spiracles homeobox 2"/>
    <property type="match status" value="1"/>
</dbReference>
<dbReference type="PANTHER" id="PTHR24339">
    <property type="entry name" value="HOMEOBOX PROTEIN EMX-RELATED"/>
    <property type="match status" value="1"/>
</dbReference>
<dbReference type="GO" id="GO:0000981">
    <property type="term" value="F:DNA-binding transcription factor activity, RNA polymerase II-specific"/>
    <property type="evidence" value="ECO:0007669"/>
    <property type="project" value="InterPro"/>
</dbReference>
<name>A0A914L3K6_MELIC</name>
<comment type="subcellular location">
    <subcellularLocation>
        <location evidence="1 6 7">Nucleus</location>
    </subcellularLocation>
</comment>
<reference evidence="10" key="1">
    <citation type="submission" date="2022-11" db="UniProtKB">
        <authorList>
            <consortium name="WormBaseParasite"/>
        </authorList>
    </citation>
    <scope>IDENTIFICATION</scope>
</reference>
<dbReference type="Gene3D" id="1.10.10.60">
    <property type="entry name" value="Homeodomain-like"/>
    <property type="match status" value="1"/>
</dbReference>
<evidence type="ECO:0000256" key="7">
    <source>
        <dbReference type="RuleBase" id="RU000682"/>
    </source>
</evidence>
<evidence type="ECO:0000313" key="10">
    <source>
        <dbReference type="WBParaSite" id="Minc3s00254g08702"/>
    </source>
</evidence>
<dbReference type="AlphaFoldDB" id="A0A914L3K6"/>
<evidence type="ECO:0000259" key="8">
    <source>
        <dbReference type="PROSITE" id="PS50071"/>
    </source>
</evidence>
<comment type="similarity">
    <text evidence="2">Belongs to the EMX homeobox family.</text>
</comment>
<dbReference type="Proteomes" id="UP000887563">
    <property type="component" value="Unplaced"/>
</dbReference>
<evidence type="ECO:0000256" key="3">
    <source>
        <dbReference type="ARBA" id="ARBA00023125"/>
    </source>
</evidence>
<dbReference type="PROSITE" id="PS00027">
    <property type="entry name" value="HOMEOBOX_1"/>
    <property type="match status" value="1"/>
</dbReference>
<organism evidence="9 10">
    <name type="scientific">Meloidogyne incognita</name>
    <name type="common">Southern root-knot nematode worm</name>
    <name type="synonym">Oxyuris incognita</name>
    <dbReference type="NCBI Taxonomy" id="6306"/>
    <lineage>
        <taxon>Eukaryota</taxon>
        <taxon>Metazoa</taxon>
        <taxon>Ecdysozoa</taxon>
        <taxon>Nematoda</taxon>
        <taxon>Chromadorea</taxon>
        <taxon>Rhabditida</taxon>
        <taxon>Tylenchina</taxon>
        <taxon>Tylenchomorpha</taxon>
        <taxon>Tylenchoidea</taxon>
        <taxon>Meloidogynidae</taxon>
        <taxon>Meloidogyninae</taxon>
        <taxon>Meloidogyne</taxon>
        <taxon>Meloidogyne incognita group</taxon>
    </lineage>
</organism>
<protein>
    <submittedName>
        <fullName evidence="10">Homeobox domain-containing protein</fullName>
    </submittedName>
</protein>
<dbReference type="PANTHER" id="PTHR24339:SF28">
    <property type="entry name" value="E5-RELATED"/>
    <property type="match status" value="1"/>
</dbReference>
<accession>A0A914L3K6</accession>
<keyword evidence="9" id="KW-1185">Reference proteome</keyword>
<dbReference type="WBParaSite" id="Minc3s00254g08702">
    <property type="protein sequence ID" value="Minc3s00254g08702"/>
    <property type="gene ID" value="Minc3s00254g08702"/>
</dbReference>
<dbReference type="InterPro" id="IPR017970">
    <property type="entry name" value="Homeobox_CS"/>
</dbReference>
<evidence type="ECO:0000256" key="5">
    <source>
        <dbReference type="ARBA" id="ARBA00023242"/>
    </source>
</evidence>
<evidence type="ECO:0000256" key="6">
    <source>
        <dbReference type="PROSITE-ProRule" id="PRU00108"/>
    </source>
</evidence>
<dbReference type="InterPro" id="IPR020479">
    <property type="entry name" value="HD_metazoa"/>
</dbReference>
<evidence type="ECO:0000256" key="4">
    <source>
        <dbReference type="ARBA" id="ARBA00023155"/>
    </source>
</evidence>
<keyword evidence="4 6" id="KW-0371">Homeobox</keyword>
<dbReference type="InterPro" id="IPR050877">
    <property type="entry name" value="EMX-VAX-Noto_Homeobox_TFs"/>
</dbReference>
<dbReference type="GO" id="GO:0000978">
    <property type="term" value="F:RNA polymerase II cis-regulatory region sequence-specific DNA binding"/>
    <property type="evidence" value="ECO:0007669"/>
    <property type="project" value="TreeGrafter"/>
</dbReference>
<feature type="DNA-binding region" description="Homeobox" evidence="6">
    <location>
        <begin position="138"/>
        <end position="197"/>
    </location>
</feature>
<dbReference type="GO" id="GO:0005634">
    <property type="term" value="C:nucleus"/>
    <property type="evidence" value="ECO:0007669"/>
    <property type="project" value="UniProtKB-SubCell"/>
</dbReference>
<keyword evidence="5 6" id="KW-0539">Nucleus</keyword>
<dbReference type="SMART" id="SM00389">
    <property type="entry name" value="HOX"/>
    <property type="match status" value="1"/>
</dbReference>
<evidence type="ECO:0000313" key="9">
    <source>
        <dbReference type="Proteomes" id="UP000887563"/>
    </source>
</evidence>
<feature type="domain" description="Homeobox" evidence="8">
    <location>
        <begin position="136"/>
        <end position="196"/>
    </location>
</feature>
<dbReference type="InterPro" id="IPR001356">
    <property type="entry name" value="HD"/>
</dbReference>
<dbReference type="PRINTS" id="PR00024">
    <property type="entry name" value="HOMEOBOX"/>
</dbReference>
<evidence type="ECO:0000256" key="2">
    <source>
        <dbReference type="ARBA" id="ARBA00007397"/>
    </source>
</evidence>
<dbReference type="CDD" id="cd00086">
    <property type="entry name" value="homeodomain"/>
    <property type="match status" value="1"/>
</dbReference>
<dbReference type="Pfam" id="PF00046">
    <property type="entry name" value="Homeodomain"/>
    <property type="match status" value="1"/>
</dbReference>
<sequence>MSLSSLGFSVDSILAFNNNTKREKALKKQFKRKSCSERSTTNFDNPQNVFIKEDEKQQEQNIQEPPISPSISAAQLCFSHWATTYLEQNNGSPSTTKNDSNLQQPTQTTNVFDPLILQTPLALTMGSGFPLFQQMQKTKRIRTAFSPQQLSHLEHAFKNNKYIVGSERKQLAKKLLLSETQVKVWFQNRRTKSKRIADGFSNSEMPAEFSPTMEDV</sequence>
<proteinExistence type="inferred from homology"/>
<evidence type="ECO:0000256" key="1">
    <source>
        <dbReference type="ARBA" id="ARBA00004123"/>
    </source>
</evidence>
<keyword evidence="3 6" id="KW-0238">DNA-binding</keyword>
<dbReference type="SUPFAM" id="SSF46689">
    <property type="entry name" value="Homeodomain-like"/>
    <property type="match status" value="1"/>
</dbReference>
<dbReference type="PROSITE" id="PS50071">
    <property type="entry name" value="HOMEOBOX_2"/>
    <property type="match status" value="1"/>
</dbReference>